<dbReference type="CDD" id="cd10787">
    <property type="entry name" value="LamB_YcsF_like"/>
    <property type="match status" value="1"/>
</dbReference>
<proteinExistence type="predicted"/>
<dbReference type="PANTHER" id="PTHR30292:SF0">
    <property type="entry name" value="5-OXOPROLINASE SUBUNIT A"/>
    <property type="match status" value="1"/>
</dbReference>
<dbReference type="OrthoDB" id="9773478at2"/>
<name>A0A437MDC0_9PROT</name>
<dbReference type="Gene3D" id="3.20.20.370">
    <property type="entry name" value="Glycoside hydrolase/deacetylase"/>
    <property type="match status" value="1"/>
</dbReference>
<comment type="caution">
    <text evidence="1">The sequence shown here is derived from an EMBL/GenBank/DDBJ whole genome shotgun (WGS) entry which is preliminary data.</text>
</comment>
<evidence type="ECO:0000313" key="1">
    <source>
        <dbReference type="EMBL" id="RVT95590.1"/>
    </source>
</evidence>
<protein>
    <submittedName>
        <fullName evidence="1">LamB/YcsF family protein</fullName>
    </submittedName>
</protein>
<sequence length="255" mass="27680">MKIDLNSDLGEGFGRWKSGDDEALMKIISSANVACGYHAGDAIIMHRMVELAKENKVALGAHVGLPDLLGFGRIPMDIKPRDMQKHALYQLGALAAIGQVGGYKVTHASSHGAMGQMGIANPEFVEMLFDVFKAFDKDIIVAPQPGSHGMGYAKKIGLRTVCKIFADRAYDDNCRLVNRKMPNSVITDLKEVEQRLIQLMDDSTITAQSGKRMKVDAQCILVHSDTKGAVEIARTVRETVEKGGGQIVPLTELAS</sequence>
<organism evidence="1 2">
    <name type="scientific">Rhodovarius crocodyli</name>
    <dbReference type="NCBI Taxonomy" id="1979269"/>
    <lineage>
        <taxon>Bacteria</taxon>
        <taxon>Pseudomonadati</taxon>
        <taxon>Pseudomonadota</taxon>
        <taxon>Alphaproteobacteria</taxon>
        <taxon>Acetobacterales</taxon>
        <taxon>Roseomonadaceae</taxon>
        <taxon>Rhodovarius</taxon>
    </lineage>
</organism>
<dbReference type="Proteomes" id="UP000282957">
    <property type="component" value="Unassembled WGS sequence"/>
</dbReference>
<accession>A0A437MDC0</accession>
<dbReference type="Pfam" id="PF03746">
    <property type="entry name" value="LamB_YcsF"/>
    <property type="match status" value="1"/>
</dbReference>
<gene>
    <name evidence="1" type="ORF">EOD42_15405</name>
</gene>
<dbReference type="RefSeq" id="WP_127788448.1">
    <property type="nucleotide sequence ID" value="NZ_SACL01000005.1"/>
</dbReference>
<evidence type="ECO:0000313" key="2">
    <source>
        <dbReference type="Proteomes" id="UP000282957"/>
    </source>
</evidence>
<dbReference type="EMBL" id="SACL01000005">
    <property type="protein sequence ID" value="RVT95590.1"/>
    <property type="molecule type" value="Genomic_DNA"/>
</dbReference>
<dbReference type="AlphaFoldDB" id="A0A437MDC0"/>
<keyword evidence="2" id="KW-1185">Reference proteome</keyword>
<reference evidence="1 2" key="1">
    <citation type="submission" date="2019-01" db="EMBL/GenBank/DDBJ databases">
        <authorList>
            <person name="Chen W.-M."/>
        </authorList>
    </citation>
    <scope>NUCLEOTIDE SEQUENCE [LARGE SCALE GENOMIC DNA]</scope>
    <source>
        <strain evidence="1 2">CCP-6</strain>
    </source>
</reference>
<dbReference type="InterPro" id="IPR005501">
    <property type="entry name" value="LamB/YcsF/PxpA-like"/>
</dbReference>
<dbReference type="PANTHER" id="PTHR30292">
    <property type="entry name" value="UNCHARACTERIZED PROTEIN YBGL-RELATED"/>
    <property type="match status" value="1"/>
</dbReference>
<dbReference type="NCBIfam" id="NF003814">
    <property type="entry name" value="PRK05406.1-3"/>
    <property type="match status" value="1"/>
</dbReference>
<dbReference type="GO" id="GO:0005975">
    <property type="term" value="P:carbohydrate metabolic process"/>
    <property type="evidence" value="ECO:0007669"/>
    <property type="project" value="InterPro"/>
</dbReference>
<dbReference type="InterPro" id="IPR011330">
    <property type="entry name" value="Glyco_hydro/deAcase_b/a-brl"/>
</dbReference>
<dbReference type="SUPFAM" id="SSF88713">
    <property type="entry name" value="Glycoside hydrolase/deacetylase"/>
    <property type="match status" value="1"/>
</dbReference>